<dbReference type="PANTHER" id="PTHR23028">
    <property type="entry name" value="ACETYLTRANSFERASE"/>
    <property type="match status" value="1"/>
</dbReference>
<dbReference type="GO" id="GO:0016746">
    <property type="term" value="F:acyltransferase activity"/>
    <property type="evidence" value="ECO:0007669"/>
    <property type="project" value="UniProtKB-KW"/>
</dbReference>
<dbReference type="Proteomes" id="UP001528823">
    <property type="component" value="Unassembled WGS sequence"/>
</dbReference>
<keyword evidence="1" id="KW-1133">Transmembrane helix</keyword>
<feature type="transmembrane region" description="Helical" evidence="1">
    <location>
        <begin position="7"/>
        <end position="25"/>
    </location>
</feature>
<protein>
    <submittedName>
        <fullName evidence="3">Acyltransferase</fullName>
    </submittedName>
</protein>
<dbReference type="PANTHER" id="PTHR23028:SF53">
    <property type="entry name" value="ACYL_TRANSF_3 DOMAIN-CONTAINING PROTEIN"/>
    <property type="match status" value="1"/>
</dbReference>
<keyword evidence="3" id="KW-0808">Transferase</keyword>
<dbReference type="Pfam" id="PF01757">
    <property type="entry name" value="Acyl_transf_3"/>
    <property type="match status" value="1"/>
</dbReference>
<dbReference type="InterPro" id="IPR050879">
    <property type="entry name" value="Acyltransferase_3"/>
</dbReference>
<evidence type="ECO:0000313" key="4">
    <source>
        <dbReference type="Proteomes" id="UP001528823"/>
    </source>
</evidence>
<dbReference type="EMBL" id="JAPMOU010000026">
    <property type="protein sequence ID" value="MDE1463952.1"/>
    <property type="molecule type" value="Genomic_DNA"/>
</dbReference>
<comment type="caution">
    <text evidence="3">The sequence shown here is derived from an EMBL/GenBank/DDBJ whole genome shotgun (WGS) entry which is preliminary data.</text>
</comment>
<sequence>MNREHSIYLDLCRFLAALAVVLSHIKQYKFLSPELSEYLPSAGRDAVIIFFVLSGFVIAYTTDQKQPTISEYLTDRATRIYSCALPILLLVVTIDLIGIQYNKEAYAGLYQYEKLHLYIPFHLLFLGEIWTLSEQPFTVPPYWSLGYEVWYYILYIPIFFLKGRKRIFTLMLLLVFVGYKLWLLFPLWLAGVWLYNNRSRWQLSNIQSKLFFWLPVLIYFIFKTLELDIVLVKIGSEIWPFKDSFPLGSAAKYLSDYFVGILTLIHLYSAQFYKLSFKHSLSQIITKLAAYTFTLYLVHAPIIKTVEYHINYNKNSWLNFLGILLLIGFITFFIGFITEHQRYRFKPLFAKAINTFANITILFSSKRNEIYPTKK</sequence>
<feature type="domain" description="Acyltransferase 3" evidence="2">
    <location>
        <begin position="7"/>
        <end position="337"/>
    </location>
</feature>
<accession>A0ABT5UCA1</accession>
<organism evidence="3 4">
    <name type="scientific">Spartinivicinus poritis</name>
    <dbReference type="NCBI Taxonomy" id="2994640"/>
    <lineage>
        <taxon>Bacteria</taxon>
        <taxon>Pseudomonadati</taxon>
        <taxon>Pseudomonadota</taxon>
        <taxon>Gammaproteobacteria</taxon>
        <taxon>Oceanospirillales</taxon>
        <taxon>Zooshikellaceae</taxon>
        <taxon>Spartinivicinus</taxon>
    </lineage>
</organism>
<feature type="transmembrane region" description="Helical" evidence="1">
    <location>
        <begin position="83"/>
        <end position="101"/>
    </location>
</feature>
<feature type="transmembrane region" description="Helical" evidence="1">
    <location>
        <begin position="253"/>
        <end position="273"/>
    </location>
</feature>
<feature type="transmembrane region" description="Helical" evidence="1">
    <location>
        <begin position="168"/>
        <end position="190"/>
    </location>
</feature>
<feature type="transmembrane region" description="Helical" evidence="1">
    <location>
        <begin position="317"/>
        <end position="337"/>
    </location>
</feature>
<keyword evidence="1" id="KW-0472">Membrane</keyword>
<reference evidence="3 4" key="1">
    <citation type="submission" date="2022-11" db="EMBL/GenBank/DDBJ databases">
        <title>Spartinivicinus poritis sp. nov., isolated from scleractinian coral Porites lutea.</title>
        <authorList>
            <person name="Zhang G."/>
            <person name="Cai L."/>
            <person name="Wei Q."/>
        </authorList>
    </citation>
    <scope>NUCLEOTIDE SEQUENCE [LARGE SCALE GENOMIC DNA]</scope>
    <source>
        <strain evidence="3 4">A2-2</strain>
    </source>
</reference>
<evidence type="ECO:0000256" key="1">
    <source>
        <dbReference type="SAM" id="Phobius"/>
    </source>
</evidence>
<evidence type="ECO:0000313" key="3">
    <source>
        <dbReference type="EMBL" id="MDE1463952.1"/>
    </source>
</evidence>
<feature type="transmembrane region" description="Helical" evidence="1">
    <location>
        <begin position="45"/>
        <end position="62"/>
    </location>
</feature>
<proteinExistence type="predicted"/>
<keyword evidence="1" id="KW-0812">Transmembrane</keyword>
<name>A0ABT5UCA1_9GAMM</name>
<keyword evidence="3" id="KW-0012">Acyltransferase</keyword>
<dbReference type="RefSeq" id="WP_274690283.1">
    <property type="nucleotide sequence ID" value="NZ_JAPMOU010000026.1"/>
</dbReference>
<feature type="transmembrane region" description="Helical" evidence="1">
    <location>
        <begin position="210"/>
        <end position="232"/>
    </location>
</feature>
<keyword evidence="4" id="KW-1185">Reference proteome</keyword>
<evidence type="ECO:0000259" key="2">
    <source>
        <dbReference type="Pfam" id="PF01757"/>
    </source>
</evidence>
<feature type="transmembrane region" description="Helical" evidence="1">
    <location>
        <begin position="142"/>
        <end position="161"/>
    </location>
</feature>
<dbReference type="InterPro" id="IPR002656">
    <property type="entry name" value="Acyl_transf_3_dom"/>
</dbReference>
<gene>
    <name evidence="3" type="ORF">ORQ98_18520</name>
</gene>